<feature type="transmembrane region" description="Helical" evidence="1">
    <location>
        <begin position="119"/>
        <end position="139"/>
    </location>
</feature>
<dbReference type="EMBL" id="JAVALS010000015">
    <property type="protein sequence ID" value="MDP5228464.1"/>
    <property type="molecule type" value="Genomic_DNA"/>
</dbReference>
<evidence type="ECO:0000313" key="2">
    <source>
        <dbReference type="EMBL" id="MDP5228464.1"/>
    </source>
</evidence>
<keyword evidence="1" id="KW-0472">Membrane</keyword>
<evidence type="ECO:0000313" key="3">
    <source>
        <dbReference type="Proteomes" id="UP001232725"/>
    </source>
</evidence>
<accession>A0ABT9IS79</accession>
<feature type="transmembrane region" description="Helical" evidence="1">
    <location>
        <begin position="294"/>
        <end position="316"/>
    </location>
</feature>
<keyword evidence="3" id="KW-1185">Reference proteome</keyword>
<sequence>MALDIAAQPDRVTTGAETRQRQRLVSAVRKPFGPELRWVTALTVVVVAVYSTVSSLRFNRFESAGYDLGIFDQVVRQYSAFMAPYSEIKGLEYNIFGDHFHPIIASLASLYWIWNDPRMLGIAMALLMAVSVYPVYLFARPRLGHWPAFVVAAGYIFWWPIQGLVDFDFHEIAFGVPLLSWIILAVDRRRYAAVTVLSVILLGVREDMGFVVMAIALVLLLRRRWKLALGLFLLGLGTYLVVTGKVIPHYNVSGSFGYWVYSGLGPTMGAAIIFIVSHPLKTLAILFDHDAKQVLWASLFLPVGLLPLGSVYVLLAAPILLSRLLSDRPGTWSTGFQYNAILAPVLVMAAVDVLFKVMKRFPRLRCARFWGPGLFVATVVAGIALVPSIFPLNKLVTGEAFTSTAHMGAQQRIVNMIPSGVCVEADDRLVPHLTNRTVVGLVGRQVDYASWAVIDFDQDNTGGGGDGNYTPFNGLRYKQDHGFQEVYRQDNIVLLYRPYQSGQGAPAHCSSPYLASLYGSGK</sequence>
<keyword evidence="1" id="KW-0812">Transmembrane</keyword>
<feature type="transmembrane region" description="Helical" evidence="1">
    <location>
        <begin position="227"/>
        <end position="247"/>
    </location>
</feature>
<feature type="transmembrane region" description="Helical" evidence="1">
    <location>
        <begin position="192"/>
        <end position="220"/>
    </location>
</feature>
<feature type="transmembrane region" description="Helical" evidence="1">
    <location>
        <begin position="369"/>
        <end position="390"/>
    </location>
</feature>
<gene>
    <name evidence="2" type="ORF">Q9R02_14975</name>
</gene>
<dbReference type="RefSeq" id="WP_305997510.1">
    <property type="nucleotide sequence ID" value="NZ_JAVALS010000015.1"/>
</dbReference>
<dbReference type="Pfam" id="PF09852">
    <property type="entry name" value="DUF2079"/>
    <property type="match status" value="1"/>
</dbReference>
<name>A0ABT9IS79_9MICC</name>
<protein>
    <submittedName>
        <fullName evidence="2">DUF2079 domain-containing protein</fullName>
    </submittedName>
</protein>
<comment type="caution">
    <text evidence="2">The sequence shown here is derived from an EMBL/GenBank/DDBJ whole genome shotgun (WGS) entry which is preliminary data.</text>
</comment>
<organism evidence="2 3">
    <name type="scientific">Arthrobacter horti</name>
    <dbReference type="NCBI Taxonomy" id="3068273"/>
    <lineage>
        <taxon>Bacteria</taxon>
        <taxon>Bacillati</taxon>
        <taxon>Actinomycetota</taxon>
        <taxon>Actinomycetes</taxon>
        <taxon>Micrococcales</taxon>
        <taxon>Micrococcaceae</taxon>
        <taxon>Arthrobacter</taxon>
    </lineage>
</organism>
<feature type="transmembrane region" description="Helical" evidence="1">
    <location>
        <begin position="336"/>
        <end position="357"/>
    </location>
</feature>
<evidence type="ECO:0000256" key="1">
    <source>
        <dbReference type="SAM" id="Phobius"/>
    </source>
</evidence>
<keyword evidence="1" id="KW-1133">Transmembrane helix</keyword>
<dbReference type="InterPro" id="IPR018650">
    <property type="entry name" value="STSV1_Orf64"/>
</dbReference>
<feature type="transmembrane region" description="Helical" evidence="1">
    <location>
        <begin position="145"/>
        <end position="161"/>
    </location>
</feature>
<feature type="transmembrane region" description="Helical" evidence="1">
    <location>
        <begin position="36"/>
        <end position="53"/>
    </location>
</feature>
<reference evidence="2 3" key="1">
    <citation type="submission" date="2023-08" db="EMBL/GenBank/DDBJ databases">
        <title>Arthrobacter horti sp. nov., isolated from forest soil.</title>
        <authorList>
            <person name="Park M."/>
        </authorList>
    </citation>
    <scope>NUCLEOTIDE SEQUENCE [LARGE SCALE GENOMIC DNA]</scope>
    <source>
        <strain evidence="2 3">YJM1</strain>
    </source>
</reference>
<proteinExistence type="predicted"/>
<dbReference type="Proteomes" id="UP001232725">
    <property type="component" value="Unassembled WGS sequence"/>
</dbReference>